<proteinExistence type="predicted"/>
<dbReference type="SUPFAM" id="SSF56672">
    <property type="entry name" value="DNA/RNA polymerases"/>
    <property type="match status" value="1"/>
</dbReference>
<keyword evidence="1" id="KW-0175">Coiled coil</keyword>
<dbReference type="PANTHER" id="PTHR48475:SF2">
    <property type="entry name" value="RIBONUCLEASE H"/>
    <property type="match status" value="1"/>
</dbReference>
<feature type="domain" description="Reverse transcriptase/retrotransposon-derived protein RNase H-like" evidence="2">
    <location>
        <begin position="512"/>
        <end position="595"/>
    </location>
</feature>
<dbReference type="InterPro" id="IPR043128">
    <property type="entry name" value="Rev_trsase/Diguanyl_cyclase"/>
</dbReference>
<feature type="coiled-coil region" evidence="1">
    <location>
        <begin position="859"/>
        <end position="893"/>
    </location>
</feature>
<dbReference type="PANTHER" id="PTHR48475">
    <property type="entry name" value="RIBONUCLEASE H"/>
    <property type="match status" value="1"/>
</dbReference>
<dbReference type="Gene3D" id="3.30.70.270">
    <property type="match status" value="1"/>
</dbReference>
<dbReference type="Gene3D" id="3.30.420.10">
    <property type="entry name" value="Ribonuclease H-like superfamily/Ribonuclease H"/>
    <property type="match status" value="1"/>
</dbReference>
<gene>
    <name evidence="3" type="ORF">Tci_027032</name>
</gene>
<organism evidence="3">
    <name type="scientific">Tanacetum cinerariifolium</name>
    <name type="common">Dalmatian daisy</name>
    <name type="synonym">Chrysanthemum cinerariifolium</name>
    <dbReference type="NCBI Taxonomy" id="118510"/>
    <lineage>
        <taxon>Eukaryota</taxon>
        <taxon>Viridiplantae</taxon>
        <taxon>Streptophyta</taxon>
        <taxon>Embryophyta</taxon>
        <taxon>Tracheophyta</taxon>
        <taxon>Spermatophyta</taxon>
        <taxon>Magnoliopsida</taxon>
        <taxon>eudicotyledons</taxon>
        <taxon>Gunneridae</taxon>
        <taxon>Pentapetalae</taxon>
        <taxon>asterids</taxon>
        <taxon>campanulids</taxon>
        <taxon>Asterales</taxon>
        <taxon>Asteraceae</taxon>
        <taxon>Asteroideae</taxon>
        <taxon>Anthemideae</taxon>
        <taxon>Anthemidinae</taxon>
        <taxon>Tanacetum</taxon>
    </lineage>
</organism>
<accession>A0A6L2L4F4</accession>
<evidence type="ECO:0000256" key="1">
    <source>
        <dbReference type="SAM" id="Coils"/>
    </source>
</evidence>
<sequence>METPTSTTSDQTISYLKDQLVGNEVVRVKIPSCMSWLDAYDEPLEDIIGILIKVESLDETSLEDIGLNTCNHDCPLSSREVINFDEPKPQPPPLPSCPSLDISLIEKRGPEPPIKPHSLDSFRMKAVDNLTIHISPSPHVASFHPKDTYCYYHPCIGDPKKHHGFKSGLLGLSGSLGVDLSNWEMIKDDWKLEPKEFSFLGRRLNLPIWPKELENEARHKQNFKKGGFRNQQRLERKQDKFTLLTKTPKEVFALDKRKFKPPLPMTTPVETKNASKFCKFYGEVGHTTDECMHLKRQIEERPKAEKLSHLIKELKQSNRKDQAKTKKKRSLKKGQAAVVTFPPFEEEDGMVGPMIIKAEMGGHCVHRMYVNEGSSLKILYEHCFNRFRLEVRKQMVPATTPLVGFSGEIIWPLGKISLLVKIGDKEHSTSAWMNFMVVRTVTLQRSMIISLECTMVLGPGVPQPVINQVTEEKFRLNGKLVSLNRFLSKLAEKSSPFFKTLKKYTKKSDIQWTAEAETAFKQMKKLIAKLPMLTAPEEKEEPIIYLAAAKEAISAVLMTERDGKQMLVYFVSHALQGLEINYTPMEKLILTLVSAKRPEDDPLDTPMEDKDELSDPSTFFTDRSSCTLKYLEKFKNLTSTFKEFSIKQIPRGENKKADVLSKMASTSFAYLSKQLLIEELKEKSIDEKEVLAVVEEEGRTWMTPIYEYLVEEILLEEKRKARAIRRKAGRYVVANGILYKSMHAGPRFVVVKALRSGYYWPTIHADARKLIRECNSCQGIDIAGPLPEGPERANRSLREGIKARSDERSKNLLEEILHVLWAHCTMIKSSNEETPFSLTYGTEAMIPVEIGMPTLRTAEVDMVKNYEALEINLDLLEEKKSRQQSRKQKVKLRWKNTTTSEFAI</sequence>
<dbReference type="InterPro" id="IPR043502">
    <property type="entry name" value="DNA/RNA_pol_sf"/>
</dbReference>
<comment type="caution">
    <text evidence="3">The sequence shown here is derived from an EMBL/GenBank/DDBJ whole genome shotgun (WGS) entry which is preliminary data.</text>
</comment>
<evidence type="ECO:0000313" key="3">
    <source>
        <dbReference type="EMBL" id="GEU55054.1"/>
    </source>
</evidence>
<evidence type="ECO:0000259" key="2">
    <source>
        <dbReference type="Pfam" id="PF17919"/>
    </source>
</evidence>
<dbReference type="Gene3D" id="1.10.340.70">
    <property type="match status" value="1"/>
</dbReference>
<dbReference type="Pfam" id="PF17919">
    <property type="entry name" value="RT_RNaseH_2"/>
    <property type="match status" value="1"/>
</dbReference>
<dbReference type="AlphaFoldDB" id="A0A6L2L4F4"/>
<dbReference type="InterPro" id="IPR041577">
    <property type="entry name" value="RT_RNaseH_2"/>
</dbReference>
<dbReference type="EMBL" id="BKCJ010003432">
    <property type="protein sequence ID" value="GEU55054.1"/>
    <property type="molecule type" value="Genomic_DNA"/>
</dbReference>
<dbReference type="GO" id="GO:0003676">
    <property type="term" value="F:nucleic acid binding"/>
    <property type="evidence" value="ECO:0007669"/>
    <property type="project" value="InterPro"/>
</dbReference>
<protein>
    <recommendedName>
        <fullName evidence="2">Reverse transcriptase/retrotransposon-derived protein RNase H-like domain-containing protein</fullName>
    </recommendedName>
</protein>
<reference evidence="3" key="1">
    <citation type="journal article" date="2019" name="Sci. Rep.">
        <title>Draft genome of Tanacetum cinerariifolium, the natural source of mosquito coil.</title>
        <authorList>
            <person name="Yamashiro T."/>
            <person name="Shiraishi A."/>
            <person name="Satake H."/>
            <person name="Nakayama K."/>
        </authorList>
    </citation>
    <scope>NUCLEOTIDE SEQUENCE</scope>
</reference>
<dbReference type="InterPro" id="IPR036397">
    <property type="entry name" value="RNaseH_sf"/>
</dbReference>
<name>A0A6L2L4F4_TANCI</name>